<reference evidence="2 3" key="1">
    <citation type="journal article" date="2016" name="Mol. Biol. Evol.">
        <title>Comparative Genomics of Early-Diverging Mushroom-Forming Fungi Provides Insights into the Origins of Lignocellulose Decay Capabilities.</title>
        <authorList>
            <person name="Nagy L.G."/>
            <person name="Riley R."/>
            <person name="Tritt A."/>
            <person name="Adam C."/>
            <person name="Daum C."/>
            <person name="Floudas D."/>
            <person name="Sun H."/>
            <person name="Yadav J.S."/>
            <person name="Pangilinan J."/>
            <person name="Larsson K.H."/>
            <person name="Matsuura K."/>
            <person name="Barry K."/>
            <person name="Labutti K."/>
            <person name="Kuo R."/>
            <person name="Ohm R.A."/>
            <person name="Bhattacharya S.S."/>
            <person name="Shirouzu T."/>
            <person name="Yoshinaga Y."/>
            <person name="Martin F.M."/>
            <person name="Grigoriev I.V."/>
            <person name="Hibbett D.S."/>
        </authorList>
    </citation>
    <scope>NUCLEOTIDE SEQUENCE [LARGE SCALE GENOMIC DNA]</scope>
    <source>
        <strain evidence="2 3">HHB12029</strain>
    </source>
</reference>
<evidence type="ECO:0000313" key="3">
    <source>
        <dbReference type="Proteomes" id="UP000077266"/>
    </source>
</evidence>
<gene>
    <name evidence="2" type="ORF">EXIGLDRAFT_788610</name>
</gene>
<name>A0A165IBQ9_EXIGL</name>
<dbReference type="AlphaFoldDB" id="A0A165IBQ9"/>
<sequence>MPKASLLCDEFFTWAGPHKHTYLDLRDKGESPASQWLNGDLKAMYMAMPFSDPKHKWNLGPDGASKFPGHDVDKLWVKVAQWFRNRGAGDVRVPQSTKAKKEERAPKATELYAGSFDEDELDDLRSKVQQRLERDFDDDQARARNRVSVRCKIIQEMFNGLPDDEKAAWLKETEEKKEQARVARSGAEAVAKRQQQLFVQLGDVLTKQVNSGKSGSMVLYAFGVYKDPTTGTQHVTRAAGEFPRGQGSWFDDDDWKKTVKPLLEKFAARALADDESDANKSDSNVVLAKKGKGGQKGTSGAGAAASTNAQTGDDDFGVDHETPGPVDDLTPSPDRPRASSPTGSVEESPRPRAPVRKPTRGAKRTTEDDDDDDDDDDDSAAKRPPKKKAKRLSGLLREVELLRGGKSNGGNVRAQRSSGTSTTSTRTRGVKRATKYTR</sequence>
<feature type="compositionally biased region" description="Basic residues" evidence="1">
    <location>
        <begin position="428"/>
        <end position="438"/>
    </location>
</feature>
<dbReference type="Proteomes" id="UP000077266">
    <property type="component" value="Unassembled WGS sequence"/>
</dbReference>
<evidence type="ECO:0000313" key="2">
    <source>
        <dbReference type="EMBL" id="KZV93178.1"/>
    </source>
</evidence>
<dbReference type="EMBL" id="KV425994">
    <property type="protein sequence ID" value="KZV93178.1"/>
    <property type="molecule type" value="Genomic_DNA"/>
</dbReference>
<organism evidence="2 3">
    <name type="scientific">Exidia glandulosa HHB12029</name>
    <dbReference type="NCBI Taxonomy" id="1314781"/>
    <lineage>
        <taxon>Eukaryota</taxon>
        <taxon>Fungi</taxon>
        <taxon>Dikarya</taxon>
        <taxon>Basidiomycota</taxon>
        <taxon>Agaricomycotina</taxon>
        <taxon>Agaricomycetes</taxon>
        <taxon>Auriculariales</taxon>
        <taxon>Exidiaceae</taxon>
        <taxon>Exidia</taxon>
    </lineage>
</organism>
<feature type="compositionally biased region" description="Acidic residues" evidence="1">
    <location>
        <begin position="367"/>
        <end position="378"/>
    </location>
</feature>
<evidence type="ECO:0000256" key="1">
    <source>
        <dbReference type="SAM" id="MobiDB-lite"/>
    </source>
</evidence>
<proteinExistence type="predicted"/>
<dbReference type="InParanoid" id="A0A165IBQ9"/>
<feature type="compositionally biased region" description="Low complexity" evidence="1">
    <location>
        <begin position="301"/>
        <end position="311"/>
    </location>
</feature>
<keyword evidence="3" id="KW-1185">Reference proteome</keyword>
<feature type="compositionally biased region" description="Low complexity" evidence="1">
    <location>
        <begin position="416"/>
        <end position="427"/>
    </location>
</feature>
<protein>
    <submittedName>
        <fullName evidence="2">Uncharacterized protein</fullName>
    </submittedName>
</protein>
<feature type="region of interest" description="Disordered" evidence="1">
    <location>
        <begin position="273"/>
        <end position="438"/>
    </location>
</feature>
<accession>A0A165IBQ9</accession>
<feature type="compositionally biased region" description="Basic residues" evidence="1">
    <location>
        <begin position="353"/>
        <end position="363"/>
    </location>
</feature>